<reference evidence="2" key="1">
    <citation type="journal article" date="2021" name="Syst. Appl. Microbiol.">
        <title>Roseomonas hellenica sp. nov., isolated from roots of wild-growing Alkanna tinctoria.</title>
        <authorList>
            <person name="Rat A."/>
            <person name="Naranjo H.D."/>
            <person name="Lebbe L."/>
            <person name="Cnockaert M."/>
            <person name="Krigas N."/>
            <person name="Grigoriadou K."/>
            <person name="Maloupa E."/>
            <person name="Willems A."/>
        </authorList>
    </citation>
    <scope>NUCLEOTIDE SEQUENCE [LARGE SCALE GENOMIC DNA]</scope>
    <source>
        <strain evidence="2">LMG 31159</strain>
    </source>
</reference>
<proteinExistence type="predicted"/>
<dbReference type="EMBL" id="JAAEDI010000017">
    <property type="protein sequence ID" value="MBR0651276.1"/>
    <property type="molecule type" value="Genomic_DNA"/>
</dbReference>
<dbReference type="RefSeq" id="WP_211869942.1">
    <property type="nucleotide sequence ID" value="NZ_JAAEDI010000017.1"/>
</dbReference>
<keyword evidence="2" id="KW-1185">Reference proteome</keyword>
<comment type="caution">
    <text evidence="1">The sequence shown here is derived from an EMBL/GenBank/DDBJ whole genome shotgun (WGS) entry which is preliminary data.</text>
</comment>
<evidence type="ECO:0000313" key="2">
    <source>
        <dbReference type="Proteomes" id="UP000698752"/>
    </source>
</evidence>
<evidence type="ECO:0000313" key="1">
    <source>
        <dbReference type="EMBL" id="MBR0651276.1"/>
    </source>
</evidence>
<name>A0ABS5EJS0_9PROT</name>
<dbReference type="Proteomes" id="UP000698752">
    <property type="component" value="Unassembled WGS sequence"/>
</dbReference>
<sequence length="102" mass="11169">MPRPPGRQPRPLMVAAMRAVLPLVLFFAAPDFVAGGEPMPRVTTDSREYCTELADRLVALPGAREDTVRRLVEDGLRLCETGHPRTGVAKLRRAIRAAQAPP</sequence>
<accession>A0ABS5EJS0</accession>
<organism evidence="1 2">
    <name type="scientific">Neoroseomonas terrae</name>
    <dbReference type="NCBI Taxonomy" id="424799"/>
    <lineage>
        <taxon>Bacteria</taxon>
        <taxon>Pseudomonadati</taxon>
        <taxon>Pseudomonadota</taxon>
        <taxon>Alphaproteobacteria</taxon>
        <taxon>Acetobacterales</taxon>
        <taxon>Acetobacteraceae</taxon>
        <taxon>Neoroseomonas</taxon>
    </lineage>
</organism>
<gene>
    <name evidence="1" type="ORF">GXW78_16510</name>
</gene>
<protein>
    <submittedName>
        <fullName evidence="1">Uncharacterized protein</fullName>
    </submittedName>
</protein>